<name>A0A2W4ZCE1_9CYAN</name>
<dbReference type="Proteomes" id="UP000249794">
    <property type="component" value="Unassembled WGS sequence"/>
</dbReference>
<dbReference type="InterPro" id="IPR014945">
    <property type="entry name" value="DUF1816"/>
</dbReference>
<organism evidence="1 2">
    <name type="scientific">Phormidesmis priestleyi</name>
    <dbReference type="NCBI Taxonomy" id="268141"/>
    <lineage>
        <taxon>Bacteria</taxon>
        <taxon>Bacillati</taxon>
        <taxon>Cyanobacteriota</taxon>
        <taxon>Cyanophyceae</taxon>
        <taxon>Leptolyngbyales</taxon>
        <taxon>Leptolyngbyaceae</taxon>
        <taxon>Phormidesmis</taxon>
    </lineage>
</organism>
<dbReference type="EMBL" id="QBMP01000084">
    <property type="protein sequence ID" value="PZO55875.1"/>
    <property type="molecule type" value="Genomic_DNA"/>
</dbReference>
<reference evidence="2" key="1">
    <citation type="submission" date="2018-04" db="EMBL/GenBank/DDBJ databases">
        <authorList>
            <person name="Cornet L."/>
        </authorList>
    </citation>
    <scope>NUCLEOTIDE SEQUENCE [LARGE SCALE GENOMIC DNA]</scope>
</reference>
<accession>A0A2W4ZCE1</accession>
<dbReference type="AlphaFoldDB" id="A0A2W4ZCE1"/>
<evidence type="ECO:0000313" key="1">
    <source>
        <dbReference type="EMBL" id="PZO55875.1"/>
    </source>
</evidence>
<evidence type="ECO:0000313" key="2">
    <source>
        <dbReference type="Proteomes" id="UP000249794"/>
    </source>
</evidence>
<comment type="caution">
    <text evidence="1">The sequence shown here is derived from an EMBL/GenBank/DDBJ whole genome shotgun (WGS) entry which is preliminary data.</text>
</comment>
<evidence type="ECO:0008006" key="3">
    <source>
        <dbReference type="Google" id="ProtNLM"/>
    </source>
</evidence>
<reference evidence="1 2" key="2">
    <citation type="submission" date="2018-06" db="EMBL/GenBank/DDBJ databases">
        <title>Metagenomic assembly of (sub)arctic Cyanobacteria and their associated microbiome from non-axenic cultures.</title>
        <authorList>
            <person name="Baurain D."/>
        </authorList>
    </citation>
    <scope>NUCLEOTIDE SEQUENCE [LARGE SCALE GENOMIC DNA]</scope>
    <source>
        <strain evidence="1">ULC027bin1</strain>
    </source>
</reference>
<dbReference type="Pfam" id="PF08846">
    <property type="entry name" value="DUF1816"/>
    <property type="match status" value="1"/>
</dbReference>
<gene>
    <name evidence="1" type="ORF">DCF15_09745</name>
</gene>
<sequence length="88" mass="9902">MKNFFSSLFGLFSNPSWVKITTAEPNCIYYFGPFDTQREAAQAKAGYIEDLQQEGAQQIQSMIEQIAEPKELTIEIEMPIASSVMMTA</sequence>
<proteinExistence type="predicted"/>
<protein>
    <recommendedName>
        <fullName evidence="3">DUF1816 domain-containing protein</fullName>
    </recommendedName>
</protein>